<dbReference type="Gene3D" id="2.40.10.10">
    <property type="entry name" value="Trypsin-like serine proteases"/>
    <property type="match status" value="1"/>
</dbReference>
<dbReference type="Pfam" id="PF00089">
    <property type="entry name" value="Trypsin"/>
    <property type="match status" value="1"/>
</dbReference>
<dbReference type="AlphaFoldDB" id="A0AAE1DGR8"/>
<comment type="caution">
    <text evidence="3">The sequence shown here is derived from an EMBL/GenBank/DDBJ whole genome shotgun (WGS) entry which is preliminary data.</text>
</comment>
<dbReference type="Proteomes" id="UP001283361">
    <property type="component" value="Unassembled WGS sequence"/>
</dbReference>
<name>A0AAE1DGR8_9GAST</name>
<dbReference type="InterPro" id="IPR001254">
    <property type="entry name" value="Trypsin_dom"/>
</dbReference>
<keyword evidence="4" id="KW-1185">Reference proteome</keyword>
<evidence type="ECO:0000313" key="4">
    <source>
        <dbReference type="Proteomes" id="UP001283361"/>
    </source>
</evidence>
<organism evidence="3 4">
    <name type="scientific">Elysia crispata</name>
    <name type="common">lettuce slug</name>
    <dbReference type="NCBI Taxonomy" id="231223"/>
    <lineage>
        <taxon>Eukaryota</taxon>
        <taxon>Metazoa</taxon>
        <taxon>Spiralia</taxon>
        <taxon>Lophotrochozoa</taxon>
        <taxon>Mollusca</taxon>
        <taxon>Gastropoda</taxon>
        <taxon>Heterobranchia</taxon>
        <taxon>Euthyneura</taxon>
        <taxon>Panpulmonata</taxon>
        <taxon>Sacoglossa</taxon>
        <taxon>Placobranchoidea</taxon>
        <taxon>Plakobranchidae</taxon>
        <taxon>Elysia</taxon>
    </lineage>
</organism>
<dbReference type="PANTHER" id="PTHR24253:SF153">
    <property type="entry name" value="SERINE PROTEASE HEPSIN"/>
    <property type="match status" value="1"/>
</dbReference>
<dbReference type="SUPFAM" id="SSF50494">
    <property type="entry name" value="Trypsin-like serine proteases"/>
    <property type="match status" value="1"/>
</dbReference>
<accession>A0AAE1DGR8</accession>
<dbReference type="GO" id="GO:0004252">
    <property type="term" value="F:serine-type endopeptidase activity"/>
    <property type="evidence" value="ECO:0007669"/>
    <property type="project" value="InterPro"/>
</dbReference>
<sequence>MDIVGRILGNDDLRQWEMNVDSIFLHSDFVSKSPYSDDLALIKLSHPVPNSTTVQPITLPSTTSSKFPSLGQLCVTKGWGCTELG</sequence>
<keyword evidence="1" id="KW-1015">Disulfide bond</keyword>
<evidence type="ECO:0000256" key="1">
    <source>
        <dbReference type="ARBA" id="ARBA00023157"/>
    </source>
</evidence>
<dbReference type="EMBL" id="JAWDGP010003867">
    <property type="protein sequence ID" value="KAK3770099.1"/>
    <property type="molecule type" value="Genomic_DNA"/>
</dbReference>
<reference evidence="3" key="1">
    <citation type="journal article" date="2023" name="G3 (Bethesda)">
        <title>A reference genome for the long-term kleptoplast-retaining sea slug Elysia crispata morphotype clarki.</title>
        <authorList>
            <person name="Eastman K.E."/>
            <person name="Pendleton A.L."/>
            <person name="Shaikh M.A."/>
            <person name="Suttiyut T."/>
            <person name="Ogas R."/>
            <person name="Tomko P."/>
            <person name="Gavelis G."/>
            <person name="Widhalm J.R."/>
            <person name="Wisecaver J.H."/>
        </authorList>
    </citation>
    <scope>NUCLEOTIDE SEQUENCE</scope>
    <source>
        <strain evidence="3">ECLA1</strain>
    </source>
</reference>
<dbReference type="PANTHER" id="PTHR24253">
    <property type="entry name" value="TRANSMEMBRANE PROTEASE SERINE"/>
    <property type="match status" value="1"/>
</dbReference>
<evidence type="ECO:0000259" key="2">
    <source>
        <dbReference type="Pfam" id="PF00089"/>
    </source>
</evidence>
<evidence type="ECO:0000313" key="3">
    <source>
        <dbReference type="EMBL" id="KAK3770099.1"/>
    </source>
</evidence>
<feature type="domain" description="Peptidase S1" evidence="2">
    <location>
        <begin position="15"/>
        <end position="83"/>
    </location>
</feature>
<dbReference type="GO" id="GO:0006508">
    <property type="term" value="P:proteolysis"/>
    <property type="evidence" value="ECO:0007669"/>
    <property type="project" value="InterPro"/>
</dbReference>
<dbReference type="InterPro" id="IPR043504">
    <property type="entry name" value="Peptidase_S1_PA_chymotrypsin"/>
</dbReference>
<proteinExistence type="predicted"/>
<gene>
    <name evidence="3" type="ORF">RRG08_003602</name>
</gene>
<protein>
    <recommendedName>
        <fullName evidence="2">Peptidase S1 domain-containing protein</fullName>
    </recommendedName>
</protein>
<dbReference type="InterPro" id="IPR009003">
    <property type="entry name" value="Peptidase_S1_PA"/>
</dbReference>